<keyword evidence="4" id="KW-1185">Reference proteome</keyword>
<evidence type="ECO:0000313" key="3">
    <source>
        <dbReference type="EMBL" id="TQN64325.1"/>
    </source>
</evidence>
<feature type="region of interest" description="Disordered" evidence="1">
    <location>
        <begin position="145"/>
        <end position="198"/>
    </location>
</feature>
<name>A0A5Q4BBP9_9PEZI</name>
<feature type="region of interest" description="Disordered" evidence="1">
    <location>
        <begin position="250"/>
        <end position="276"/>
    </location>
</feature>
<feature type="transmembrane region" description="Helical" evidence="2">
    <location>
        <begin position="204"/>
        <end position="227"/>
    </location>
</feature>
<keyword evidence="2" id="KW-0812">Transmembrane</keyword>
<feature type="compositionally biased region" description="Polar residues" evidence="1">
    <location>
        <begin position="153"/>
        <end position="167"/>
    </location>
</feature>
<dbReference type="Proteomes" id="UP000326340">
    <property type="component" value="Unassembled WGS sequence"/>
</dbReference>
<comment type="caution">
    <text evidence="3">The sequence shown here is derived from an EMBL/GenBank/DDBJ whole genome shotgun (WGS) entry which is preliminary data.</text>
</comment>
<evidence type="ECO:0000313" key="4">
    <source>
        <dbReference type="Proteomes" id="UP000326340"/>
    </source>
</evidence>
<sequence length="276" mass="27871">MLSTTFRSPLLFWAITIGSFLFFFPLGSVAKTTVGALAPVSLHSESAYSTARACAAGCLVHNGIWVCGVNAGYQDLGVALQCGCQSINGCYCDTALGSSATSYISSCVSRGCSKVDNWSVDLTSMLNLYDSYCATANVAVDGTPATTTTADGNESSPTASSVAQSPTDGRPAQTSGSGTSGTSSADTQQTAAAGGDSGLSRSDIVALAASLGVGIPSMLIAALTLYFQIRKKRRNAATAPTTVHAVAQQSVHGGNGHGGTLSFAPDAAGPKPLGYQ</sequence>
<dbReference type="AlphaFoldDB" id="A0A5Q4BBP9"/>
<keyword evidence="2" id="KW-1133">Transmembrane helix</keyword>
<dbReference type="OrthoDB" id="5421290at2759"/>
<evidence type="ECO:0000256" key="1">
    <source>
        <dbReference type="SAM" id="MobiDB-lite"/>
    </source>
</evidence>
<dbReference type="EMBL" id="PUHP01002507">
    <property type="protein sequence ID" value="TQN64325.1"/>
    <property type="molecule type" value="Genomic_DNA"/>
</dbReference>
<proteinExistence type="predicted"/>
<evidence type="ECO:0008006" key="5">
    <source>
        <dbReference type="Google" id="ProtNLM"/>
    </source>
</evidence>
<keyword evidence="2" id="KW-0472">Membrane</keyword>
<accession>A0A5Q4BBP9</accession>
<evidence type="ECO:0000256" key="2">
    <source>
        <dbReference type="SAM" id="Phobius"/>
    </source>
</evidence>
<feature type="compositionally biased region" description="Low complexity" evidence="1">
    <location>
        <begin position="172"/>
        <end position="194"/>
    </location>
</feature>
<reference evidence="3 4" key="1">
    <citation type="journal article" date="2019" name="Sci. Rep.">
        <title>Colletotrichum shisoi sp. nov., an anthracnose pathogen of Perilla frutescens in Japan: molecular phylogenetic, morphological and genomic evidence.</title>
        <authorList>
            <person name="Gan P."/>
            <person name="Tsushima A."/>
            <person name="Hiroyama R."/>
            <person name="Narusaka M."/>
            <person name="Takano Y."/>
            <person name="Narusaka Y."/>
            <person name="Kawaradani M."/>
            <person name="Damm U."/>
            <person name="Shirasu K."/>
        </authorList>
    </citation>
    <scope>NUCLEOTIDE SEQUENCE [LARGE SCALE GENOMIC DNA]</scope>
    <source>
        <strain evidence="3 4">PG-2018a</strain>
    </source>
</reference>
<protein>
    <recommendedName>
        <fullName evidence="5">Extracellular membrane protein CFEM domain-containing protein</fullName>
    </recommendedName>
</protein>
<gene>
    <name evidence="3" type="ORF">CSHISOI_11098</name>
</gene>
<organism evidence="3 4">
    <name type="scientific">Colletotrichum shisoi</name>
    <dbReference type="NCBI Taxonomy" id="2078593"/>
    <lineage>
        <taxon>Eukaryota</taxon>
        <taxon>Fungi</taxon>
        <taxon>Dikarya</taxon>
        <taxon>Ascomycota</taxon>
        <taxon>Pezizomycotina</taxon>
        <taxon>Sordariomycetes</taxon>
        <taxon>Hypocreomycetidae</taxon>
        <taxon>Glomerellales</taxon>
        <taxon>Glomerellaceae</taxon>
        <taxon>Colletotrichum</taxon>
        <taxon>Colletotrichum destructivum species complex</taxon>
    </lineage>
</organism>